<protein>
    <submittedName>
        <fullName evidence="1">Uncharacterized protein</fullName>
    </submittedName>
</protein>
<dbReference type="Proteomes" id="UP000593561">
    <property type="component" value="Unassembled WGS sequence"/>
</dbReference>
<keyword evidence="2" id="KW-1185">Reference proteome</keyword>
<organism evidence="1 2">
    <name type="scientific">Gossypium davidsonii</name>
    <name type="common">Davidson's cotton</name>
    <name type="synonym">Gossypium klotzschianum subsp. davidsonii</name>
    <dbReference type="NCBI Taxonomy" id="34287"/>
    <lineage>
        <taxon>Eukaryota</taxon>
        <taxon>Viridiplantae</taxon>
        <taxon>Streptophyta</taxon>
        <taxon>Embryophyta</taxon>
        <taxon>Tracheophyta</taxon>
        <taxon>Spermatophyta</taxon>
        <taxon>Magnoliopsida</taxon>
        <taxon>eudicotyledons</taxon>
        <taxon>Gunneridae</taxon>
        <taxon>Pentapetalae</taxon>
        <taxon>rosids</taxon>
        <taxon>malvids</taxon>
        <taxon>Malvales</taxon>
        <taxon>Malvaceae</taxon>
        <taxon>Malvoideae</taxon>
        <taxon>Gossypium</taxon>
    </lineage>
</organism>
<reference evidence="1 2" key="1">
    <citation type="journal article" date="2019" name="Genome Biol. Evol.">
        <title>Insights into the evolution of the New World diploid cottons (Gossypium, subgenus Houzingenia) based on genome sequencing.</title>
        <authorList>
            <person name="Grover C.E."/>
            <person name="Arick M.A. 2nd"/>
            <person name="Thrash A."/>
            <person name="Conover J.L."/>
            <person name="Sanders W.S."/>
            <person name="Peterson D.G."/>
            <person name="Frelichowski J.E."/>
            <person name="Scheffler J.A."/>
            <person name="Scheffler B.E."/>
            <person name="Wendel J.F."/>
        </authorList>
    </citation>
    <scope>NUCLEOTIDE SEQUENCE [LARGE SCALE GENOMIC DNA]</scope>
    <source>
        <strain evidence="1">27</strain>
        <tissue evidence="1">Leaf</tissue>
    </source>
</reference>
<name>A0A7J8RXW1_GOSDV</name>
<comment type="caution">
    <text evidence="1">The sequence shown here is derived from an EMBL/GenBank/DDBJ whole genome shotgun (WGS) entry which is preliminary data.</text>
</comment>
<sequence>MMRKRRRGKMNTPEVIPMCYYGT</sequence>
<gene>
    <name evidence="1" type="ORF">Godav_027994</name>
</gene>
<dbReference type="EMBL" id="JABFAC010000007">
    <property type="protein sequence ID" value="MBA0618688.1"/>
    <property type="molecule type" value="Genomic_DNA"/>
</dbReference>
<evidence type="ECO:0000313" key="2">
    <source>
        <dbReference type="Proteomes" id="UP000593561"/>
    </source>
</evidence>
<accession>A0A7J8RXW1</accession>
<proteinExistence type="predicted"/>
<evidence type="ECO:0000313" key="1">
    <source>
        <dbReference type="EMBL" id="MBA0618688.1"/>
    </source>
</evidence>
<dbReference type="AlphaFoldDB" id="A0A7J8RXW1"/>